<proteinExistence type="predicted"/>
<gene>
    <name evidence="1" type="ORF">ABH943_007378</name>
</gene>
<protein>
    <submittedName>
        <fullName evidence="1">Uncharacterized protein</fullName>
    </submittedName>
</protein>
<evidence type="ECO:0000313" key="2">
    <source>
        <dbReference type="Proteomes" id="UP001620514"/>
    </source>
</evidence>
<accession>A0ABW8N022</accession>
<dbReference type="EMBL" id="JBIYDN010000033">
    <property type="protein sequence ID" value="MFK4447342.1"/>
    <property type="molecule type" value="Genomic_DNA"/>
</dbReference>
<reference evidence="1 2" key="1">
    <citation type="submission" date="2024-10" db="EMBL/GenBank/DDBJ databases">
        <authorList>
            <person name="Deangelis K."/>
            <person name="Huntemann M."/>
            <person name="Clum A."/>
            <person name="Wang J."/>
            <person name="Palaniappan K."/>
            <person name="Ritter S."/>
            <person name="Chen I.-M."/>
            <person name="Stamatis D."/>
            <person name="Reddy T."/>
            <person name="O'Malley R."/>
            <person name="Daum C."/>
            <person name="Ng V."/>
            <person name="Ivanova N."/>
            <person name="Kyrpides N."/>
            <person name="Woyke T."/>
        </authorList>
    </citation>
    <scope>NUCLEOTIDE SEQUENCE [LARGE SCALE GENOMIC DNA]</scope>
    <source>
        <strain evidence="1 2">GAS97</strain>
    </source>
</reference>
<comment type="caution">
    <text evidence="1">The sequence shown here is derived from an EMBL/GenBank/DDBJ whole genome shotgun (WGS) entry which is preliminary data.</text>
</comment>
<dbReference type="RefSeq" id="WP_404612892.1">
    <property type="nucleotide sequence ID" value="NZ_JBIYDN010000033.1"/>
</dbReference>
<dbReference type="Proteomes" id="UP001620514">
    <property type="component" value="Unassembled WGS sequence"/>
</dbReference>
<organism evidence="1 2">
    <name type="scientific">Caballeronia udeis</name>
    <dbReference type="NCBI Taxonomy" id="1232866"/>
    <lineage>
        <taxon>Bacteria</taxon>
        <taxon>Pseudomonadati</taxon>
        <taxon>Pseudomonadota</taxon>
        <taxon>Betaproteobacteria</taxon>
        <taxon>Burkholderiales</taxon>
        <taxon>Burkholderiaceae</taxon>
        <taxon>Caballeronia</taxon>
    </lineage>
</organism>
<sequence>MTLTVQTRKATPAMATGRLYKAFWYVPEIGRWVKSDEEYYGSNGTRTQRFSSELESFKRASQ</sequence>
<keyword evidence="2" id="KW-1185">Reference proteome</keyword>
<reference evidence="1 2" key="2">
    <citation type="submission" date="2024-11" db="EMBL/GenBank/DDBJ databases">
        <title>Using genomics to understand microbial adaptation to soil warming.</title>
        <authorList>
            <person name="Deangelis K.M. PhD."/>
        </authorList>
    </citation>
    <scope>NUCLEOTIDE SEQUENCE [LARGE SCALE GENOMIC DNA]</scope>
    <source>
        <strain evidence="1 2">GAS97</strain>
    </source>
</reference>
<evidence type="ECO:0000313" key="1">
    <source>
        <dbReference type="EMBL" id="MFK4447342.1"/>
    </source>
</evidence>
<name>A0ABW8N022_9BURK</name>